<organism evidence="2 3">
    <name type="scientific">Legionella clemsonensis</name>
    <dbReference type="NCBI Taxonomy" id="1867846"/>
    <lineage>
        <taxon>Bacteria</taxon>
        <taxon>Pseudomonadati</taxon>
        <taxon>Pseudomonadota</taxon>
        <taxon>Gammaproteobacteria</taxon>
        <taxon>Legionellales</taxon>
        <taxon>Legionellaceae</taxon>
        <taxon>Legionella</taxon>
    </lineage>
</organism>
<evidence type="ECO:0000259" key="1">
    <source>
        <dbReference type="PROSITE" id="PS51459"/>
    </source>
</evidence>
<sequence length="695" mass="80897">MPKRYVIIPNLALYLQKGGVRYIAEELQKAVIFEDLTLYDSWEDAKHPKKHASKHRFPFSGIVEIEVEDESQLKGPELQKFCESVLVLPSEEEREQRLATLVKTIYVKGFFLPFNQLNMQHREASQVASFNFGPNDEDKLLLNQPPLLYLNNIPRDLLFLLVIDHQFFLNFENWRQYNAREPKGKGCVHDLFQGVALLGDFLTTYAETKAITLQDIKSLHRVLSDSVYFNSQDDRRGVFRENYNAFPLNADAVTVAGIKELLQRIQADNEAKGFRIGYFNRSNIIADFCMHLSWLIREEMLEKKSLINEQFTPDLLPQLKRLERKVIDQIIQNKNSIPAKDIEGIINTFLEDFVPHEKVRKTNFWVNMSYYYGDLVRAFTRVSPKEEFYYDLFHSRAHALASAGEVESTTVNIHDYKDLELEALAKKIFQLIQEGKEIYLFTPKRELAEKWADEAIAHFNITIQKANGANEIIEITDTLVHELEILHLFHDVNCRTNYLLMNFLLLAHSIKWATEFNPNRLDAYSSRERILQHKEAIFRTDYIIANQLQFFKDNANMDHTYQCMRIGIQVLDYSEIDLSSMAPDTQYQEISQPLVDVLRSFEENFKKTLLTKIKKYDVQPAQLNSNLFSVPKAYIEFAKALKQFQTDYNVRHFFTTVASLNEIPEIAEDIQSLRVLTGFNKDSVKTMGMSLNKVS</sequence>
<dbReference type="InterPro" id="IPR036597">
    <property type="entry name" value="Fido-like_dom_sf"/>
</dbReference>
<keyword evidence="2" id="KW-0808">Transferase</keyword>
<accession>A0A222P4Y8</accession>
<reference evidence="3" key="1">
    <citation type="submission" date="2016-07" db="EMBL/GenBank/DDBJ databases">
        <authorList>
            <person name="Florea S."/>
            <person name="Webb J.S."/>
            <person name="Jaromczyk J."/>
            <person name="Schardl C.L."/>
        </authorList>
    </citation>
    <scope>NUCLEOTIDE SEQUENCE [LARGE SCALE GENOMIC DNA]</scope>
    <source>
        <strain evidence="3">CDC-D5610</strain>
    </source>
</reference>
<evidence type="ECO:0000313" key="3">
    <source>
        <dbReference type="Proteomes" id="UP000201728"/>
    </source>
</evidence>
<dbReference type="EC" id="2.7.1.-" evidence="2"/>
<proteinExistence type="predicted"/>
<dbReference type="RefSeq" id="WP_094091731.1">
    <property type="nucleotide sequence ID" value="NZ_CP016397.1"/>
</dbReference>
<dbReference type="GO" id="GO:0016740">
    <property type="term" value="F:transferase activity"/>
    <property type="evidence" value="ECO:0007669"/>
    <property type="project" value="UniProtKB-KW"/>
</dbReference>
<dbReference type="SUPFAM" id="SSF140931">
    <property type="entry name" value="Fic-like"/>
    <property type="match status" value="1"/>
</dbReference>
<feature type="domain" description="Fido" evidence="1">
    <location>
        <begin position="405"/>
        <end position="553"/>
    </location>
</feature>
<name>A0A222P4Y8_9GAMM</name>
<dbReference type="EMBL" id="CP016397">
    <property type="protein sequence ID" value="ASQ46920.1"/>
    <property type="molecule type" value="Genomic_DNA"/>
</dbReference>
<dbReference type="KEGG" id="lcd:clem_11920"/>
<dbReference type="PROSITE" id="PS51459">
    <property type="entry name" value="FIDO"/>
    <property type="match status" value="1"/>
</dbReference>
<dbReference type="InterPro" id="IPR003812">
    <property type="entry name" value="Fido"/>
</dbReference>
<keyword evidence="3" id="KW-1185">Reference proteome</keyword>
<protein>
    <submittedName>
        <fullName evidence="2">Phosphocholine transferase AnkX</fullName>
        <ecNumber evidence="2">2.7.1.-</ecNumber>
    </submittedName>
</protein>
<gene>
    <name evidence="2" type="primary">ankX_5</name>
    <name evidence="2" type="ORF">clem_11920</name>
</gene>
<dbReference type="AlphaFoldDB" id="A0A222P4Y8"/>
<dbReference type="Proteomes" id="UP000201728">
    <property type="component" value="Chromosome"/>
</dbReference>
<dbReference type="OrthoDB" id="5632628at2"/>
<evidence type="ECO:0000313" key="2">
    <source>
        <dbReference type="EMBL" id="ASQ46920.1"/>
    </source>
</evidence>